<evidence type="ECO:0000313" key="4">
    <source>
        <dbReference type="Proteomes" id="UP000321230"/>
    </source>
</evidence>
<dbReference type="EMBL" id="BJUZ01000005">
    <property type="protein sequence ID" value="GEK94772.1"/>
    <property type="molecule type" value="Genomic_DNA"/>
</dbReference>
<protein>
    <recommendedName>
        <fullName evidence="5">Lipoprotein</fullName>
    </recommendedName>
</protein>
<organism evidence="3 4">
    <name type="scientific">Gluconobacter wancherniae NBRC 103581</name>
    <dbReference type="NCBI Taxonomy" id="656744"/>
    <lineage>
        <taxon>Bacteria</taxon>
        <taxon>Pseudomonadati</taxon>
        <taxon>Pseudomonadota</taxon>
        <taxon>Alphaproteobacteria</taxon>
        <taxon>Acetobacterales</taxon>
        <taxon>Acetobacteraceae</taxon>
        <taxon>Gluconobacter</taxon>
    </lineage>
</organism>
<evidence type="ECO:0000256" key="2">
    <source>
        <dbReference type="SAM" id="SignalP"/>
    </source>
</evidence>
<feature type="signal peptide" evidence="2">
    <location>
        <begin position="1"/>
        <end position="16"/>
    </location>
</feature>
<keyword evidence="2" id="KW-0732">Signal</keyword>
<dbReference type="OrthoDB" id="7278171at2"/>
<evidence type="ECO:0000256" key="1">
    <source>
        <dbReference type="SAM" id="MobiDB-lite"/>
    </source>
</evidence>
<sequence length="108" mass="10901">MSFILLALPLALTACGASSLFDGPPADMSELPPPGAGSDGGRHHRHHDGNTGYADDAPIPSSRSAEMPESNGRSAAPGTVSIGSGNGMDLTPRASTPDTEVSYGSNTH</sequence>
<dbReference type="RefSeq" id="WP_146798658.1">
    <property type="nucleotide sequence ID" value="NZ_BARC01000009.1"/>
</dbReference>
<reference evidence="3 4" key="1">
    <citation type="submission" date="2019-07" db="EMBL/GenBank/DDBJ databases">
        <title>Whole genome shotgun sequence of Gluconobacter wancherniae NBRC 103581.</title>
        <authorList>
            <person name="Hosoyama A."/>
            <person name="Uohara A."/>
            <person name="Ohji S."/>
            <person name="Ichikawa N."/>
        </authorList>
    </citation>
    <scope>NUCLEOTIDE SEQUENCE [LARGE SCALE GENOMIC DNA]</scope>
    <source>
        <strain evidence="3 4">NBRC 103581</strain>
    </source>
</reference>
<dbReference type="Proteomes" id="UP000321230">
    <property type="component" value="Unassembled WGS sequence"/>
</dbReference>
<gene>
    <name evidence="3" type="ORF">GWA01_25420</name>
</gene>
<keyword evidence="4" id="KW-1185">Reference proteome</keyword>
<comment type="caution">
    <text evidence="3">The sequence shown here is derived from an EMBL/GenBank/DDBJ whole genome shotgun (WGS) entry which is preliminary data.</text>
</comment>
<feature type="region of interest" description="Disordered" evidence="1">
    <location>
        <begin position="18"/>
        <end position="108"/>
    </location>
</feature>
<dbReference type="AlphaFoldDB" id="A0A511B4Y1"/>
<feature type="chain" id="PRO_5021846120" description="Lipoprotein" evidence="2">
    <location>
        <begin position="17"/>
        <end position="108"/>
    </location>
</feature>
<evidence type="ECO:0008006" key="5">
    <source>
        <dbReference type="Google" id="ProtNLM"/>
    </source>
</evidence>
<proteinExistence type="predicted"/>
<name>A0A511B4Y1_9PROT</name>
<feature type="compositionally biased region" description="Polar residues" evidence="1">
    <location>
        <begin position="93"/>
        <end position="108"/>
    </location>
</feature>
<evidence type="ECO:0000313" key="3">
    <source>
        <dbReference type="EMBL" id="GEK94772.1"/>
    </source>
</evidence>
<accession>A0A511B4Y1</accession>